<comment type="caution">
    <text evidence="1">The sequence shown here is derived from an EMBL/GenBank/DDBJ whole genome shotgun (WGS) entry which is preliminary data.</text>
</comment>
<keyword evidence="2" id="KW-1185">Reference proteome</keyword>
<reference evidence="1 2" key="1">
    <citation type="journal article" date="2015" name="Stand. Genomic Sci.">
        <title>Genomic Encyclopedia of Bacterial and Archaeal Type Strains, Phase III: the genomes of soil and plant-associated and newly described type strains.</title>
        <authorList>
            <person name="Whitman W.B."/>
            <person name="Woyke T."/>
            <person name="Klenk H.P."/>
            <person name="Zhou Y."/>
            <person name="Lilburn T.G."/>
            <person name="Beck B.J."/>
            <person name="De Vos P."/>
            <person name="Vandamme P."/>
            <person name="Eisen J.A."/>
            <person name="Garrity G."/>
            <person name="Hugenholtz P."/>
            <person name="Kyrpides N.C."/>
        </authorList>
    </citation>
    <scope>NUCLEOTIDE SEQUENCE [LARGE SCALE GENOMIC DNA]</scope>
    <source>
        <strain evidence="1 2">CGMCC 1.7748</strain>
    </source>
</reference>
<name>A0A562KL09_SPHWJ</name>
<accession>A0A562KL09</accession>
<gene>
    <name evidence="1" type="ORF">IQ35_01141</name>
</gene>
<dbReference type="Proteomes" id="UP000316624">
    <property type="component" value="Unassembled WGS sequence"/>
</dbReference>
<proteinExistence type="predicted"/>
<organism evidence="1 2">
    <name type="scientific">Sphingobium wenxiniae (strain DSM 21828 / CGMCC 1.7748 / JZ-1)</name>
    <dbReference type="NCBI Taxonomy" id="595605"/>
    <lineage>
        <taxon>Bacteria</taxon>
        <taxon>Pseudomonadati</taxon>
        <taxon>Pseudomonadota</taxon>
        <taxon>Alphaproteobacteria</taxon>
        <taxon>Sphingomonadales</taxon>
        <taxon>Sphingomonadaceae</taxon>
        <taxon>Sphingobium</taxon>
    </lineage>
</organism>
<evidence type="ECO:0000313" key="1">
    <source>
        <dbReference type="EMBL" id="TWH96052.1"/>
    </source>
</evidence>
<sequence length="55" mass="6415">MDKAAYLKRRRATELNHAHVATCPRKRNQHEEQARAYGKIIDVLSREQQDAARGR</sequence>
<protein>
    <submittedName>
        <fullName evidence="1">Uncharacterized protein</fullName>
    </submittedName>
</protein>
<dbReference type="RefSeq" id="WP_021247060.1">
    <property type="nucleotide sequence ID" value="NZ_JACIIY010000005.1"/>
</dbReference>
<dbReference type="AlphaFoldDB" id="A0A562KL09"/>
<evidence type="ECO:0000313" key="2">
    <source>
        <dbReference type="Proteomes" id="UP000316624"/>
    </source>
</evidence>
<dbReference type="EMBL" id="VLKK01000003">
    <property type="protein sequence ID" value="TWH96052.1"/>
    <property type="molecule type" value="Genomic_DNA"/>
</dbReference>